<keyword evidence="2" id="KW-0808">Transferase</keyword>
<dbReference type="EMBL" id="WBVT01000038">
    <property type="protein sequence ID" value="KAB7789645.1"/>
    <property type="molecule type" value="Genomic_DNA"/>
</dbReference>
<protein>
    <submittedName>
        <fullName evidence="2">Uridine kinase</fullName>
    </submittedName>
</protein>
<comment type="caution">
    <text evidence="2">The sequence shown here is derived from an EMBL/GenBank/DDBJ whole genome shotgun (WGS) entry which is preliminary data.</text>
</comment>
<dbReference type="Proteomes" id="UP000441772">
    <property type="component" value="Unassembled WGS sequence"/>
</dbReference>
<dbReference type="AlphaFoldDB" id="A0A6I1GDN4"/>
<organism evidence="2 3">
    <name type="scientific">Bifidobacterium leontopitheci</name>
    <dbReference type="NCBI Taxonomy" id="2650774"/>
    <lineage>
        <taxon>Bacteria</taxon>
        <taxon>Bacillati</taxon>
        <taxon>Actinomycetota</taxon>
        <taxon>Actinomycetes</taxon>
        <taxon>Bifidobacteriales</taxon>
        <taxon>Bifidobacteriaceae</taxon>
        <taxon>Bifidobacterium</taxon>
    </lineage>
</organism>
<gene>
    <name evidence="2" type="ORF">F7D09_1852</name>
</gene>
<proteinExistence type="predicted"/>
<evidence type="ECO:0000256" key="1">
    <source>
        <dbReference type="SAM" id="MobiDB-lite"/>
    </source>
</evidence>
<feature type="region of interest" description="Disordered" evidence="1">
    <location>
        <begin position="1"/>
        <end position="21"/>
    </location>
</feature>
<reference evidence="2 3" key="1">
    <citation type="submission" date="2019-09" db="EMBL/GenBank/DDBJ databases">
        <title>Characterization of the phylogenetic diversity of two novel species belonging to the genus Bifidobacterium: Bifidobacterium cebidarum sp. nov. and Bifidobacterium leontopitheci sp. nov.</title>
        <authorList>
            <person name="Lugli G.A."/>
            <person name="Duranti S."/>
            <person name="Milani C."/>
            <person name="Turroni F."/>
            <person name="Ventura M."/>
        </authorList>
    </citation>
    <scope>NUCLEOTIDE SEQUENCE [LARGE SCALE GENOMIC DNA]</scope>
    <source>
        <strain evidence="2 3">LMG 31471</strain>
    </source>
</reference>
<keyword evidence="3" id="KW-1185">Reference proteome</keyword>
<sequence length="310" mass="33004">MDNIHPSPCESHIPAHPRASQQCYADGARSLRYATTRGRHKEHHHDQKKAASSPIIATLTLALCLTLAGCGTNGRDSASTGGATDDDAGKTSVIASMERQAKQFAGCLDGKGFETDVQSGADVYVVAGAQYAPKTAVMVRALDAAGNPVSSPNGVDGLESLDLYPSVSNSGTDQQGRAWVMFEDSSGLAGTPYASRQKDYQACESKYPDFVQPSVGADSTVEFPEKEVQASIDFARDCRAKGFDWLPDPPSGQPGIYIPGGLSDDQLRRFLQQCPTDDLPFASAFMSYPQSESAHYQTIINEVAAGKSSK</sequence>
<name>A0A6I1GDN4_9BIFI</name>
<evidence type="ECO:0000313" key="2">
    <source>
        <dbReference type="EMBL" id="KAB7789645.1"/>
    </source>
</evidence>
<accession>A0A6I1GDN4</accession>
<dbReference type="GO" id="GO:0016301">
    <property type="term" value="F:kinase activity"/>
    <property type="evidence" value="ECO:0007669"/>
    <property type="project" value="UniProtKB-KW"/>
</dbReference>
<evidence type="ECO:0000313" key="3">
    <source>
        <dbReference type="Proteomes" id="UP000441772"/>
    </source>
</evidence>
<keyword evidence="2" id="KW-0418">Kinase</keyword>